<evidence type="ECO:0000256" key="4">
    <source>
        <dbReference type="ARBA" id="ARBA00022692"/>
    </source>
</evidence>
<dbReference type="InterPro" id="IPR011701">
    <property type="entry name" value="MFS"/>
</dbReference>
<evidence type="ECO:0000256" key="2">
    <source>
        <dbReference type="ARBA" id="ARBA00022448"/>
    </source>
</evidence>
<feature type="transmembrane region" description="Helical" evidence="7">
    <location>
        <begin position="314"/>
        <end position="334"/>
    </location>
</feature>
<dbReference type="Gene3D" id="1.20.1250.20">
    <property type="entry name" value="MFS general substrate transporter like domains"/>
    <property type="match status" value="1"/>
</dbReference>
<feature type="transmembrane region" description="Helical" evidence="7">
    <location>
        <begin position="145"/>
        <end position="168"/>
    </location>
</feature>
<comment type="caution">
    <text evidence="9">The sequence shown here is derived from an EMBL/GenBank/DDBJ whole genome shotgun (WGS) entry which is preliminary data.</text>
</comment>
<evidence type="ECO:0000259" key="8">
    <source>
        <dbReference type="PROSITE" id="PS50850"/>
    </source>
</evidence>
<feature type="domain" description="Major facilitator superfamily (MFS) profile" evidence="8">
    <location>
        <begin position="20"/>
        <end position="397"/>
    </location>
</feature>
<feature type="transmembrane region" description="Helical" evidence="7">
    <location>
        <begin position="86"/>
        <end position="104"/>
    </location>
</feature>
<dbReference type="SUPFAM" id="SSF103473">
    <property type="entry name" value="MFS general substrate transporter"/>
    <property type="match status" value="1"/>
</dbReference>
<dbReference type="InterPro" id="IPR050171">
    <property type="entry name" value="MFS_Transporters"/>
</dbReference>
<feature type="transmembrane region" description="Helical" evidence="7">
    <location>
        <begin position="254"/>
        <end position="274"/>
    </location>
</feature>
<keyword evidence="5 7" id="KW-1133">Transmembrane helix</keyword>
<keyword evidence="6 7" id="KW-0472">Membrane</keyword>
<keyword evidence="3" id="KW-1003">Cell membrane</keyword>
<feature type="transmembrane region" description="Helical" evidence="7">
    <location>
        <begin position="286"/>
        <end position="308"/>
    </location>
</feature>
<feature type="transmembrane region" description="Helical" evidence="7">
    <location>
        <begin position="57"/>
        <end position="79"/>
    </location>
</feature>
<evidence type="ECO:0000256" key="1">
    <source>
        <dbReference type="ARBA" id="ARBA00004651"/>
    </source>
</evidence>
<keyword evidence="10" id="KW-1185">Reference proteome</keyword>
<evidence type="ECO:0000256" key="3">
    <source>
        <dbReference type="ARBA" id="ARBA00022475"/>
    </source>
</evidence>
<name>A0ABU2CCK4_9BURK</name>
<dbReference type="EMBL" id="JAVDXT010000003">
    <property type="protein sequence ID" value="MDR7378947.1"/>
    <property type="molecule type" value="Genomic_DNA"/>
</dbReference>
<reference evidence="9 10" key="1">
    <citation type="submission" date="2023-07" db="EMBL/GenBank/DDBJ databases">
        <title>Sorghum-associated microbial communities from plants grown in Nebraska, USA.</title>
        <authorList>
            <person name="Schachtman D."/>
        </authorList>
    </citation>
    <scope>NUCLEOTIDE SEQUENCE [LARGE SCALE GENOMIC DNA]</scope>
    <source>
        <strain evidence="9 10">BE313</strain>
    </source>
</reference>
<evidence type="ECO:0000313" key="9">
    <source>
        <dbReference type="EMBL" id="MDR7378947.1"/>
    </source>
</evidence>
<accession>A0ABU2CCK4</accession>
<gene>
    <name evidence="9" type="ORF">J2X19_003641</name>
</gene>
<dbReference type="PANTHER" id="PTHR23517:SF13">
    <property type="entry name" value="MAJOR FACILITATOR SUPERFAMILY MFS_1"/>
    <property type="match status" value="1"/>
</dbReference>
<dbReference type="PROSITE" id="PS50850">
    <property type="entry name" value="MFS"/>
    <property type="match status" value="1"/>
</dbReference>
<dbReference type="InterPro" id="IPR036259">
    <property type="entry name" value="MFS_trans_sf"/>
</dbReference>
<evidence type="ECO:0000256" key="7">
    <source>
        <dbReference type="SAM" id="Phobius"/>
    </source>
</evidence>
<feature type="transmembrane region" description="Helical" evidence="7">
    <location>
        <begin position="371"/>
        <end position="392"/>
    </location>
</feature>
<dbReference type="PANTHER" id="PTHR23517">
    <property type="entry name" value="RESISTANCE PROTEIN MDTM, PUTATIVE-RELATED-RELATED"/>
    <property type="match status" value="1"/>
</dbReference>
<organism evidence="9 10">
    <name type="scientific">Rhodoferax ferrireducens</name>
    <dbReference type="NCBI Taxonomy" id="192843"/>
    <lineage>
        <taxon>Bacteria</taxon>
        <taxon>Pseudomonadati</taxon>
        <taxon>Pseudomonadota</taxon>
        <taxon>Betaproteobacteria</taxon>
        <taxon>Burkholderiales</taxon>
        <taxon>Comamonadaceae</taxon>
        <taxon>Rhodoferax</taxon>
    </lineage>
</organism>
<protein>
    <recommendedName>
        <fullName evidence="8">Major facilitator superfamily (MFS) profile domain-containing protein</fullName>
    </recommendedName>
</protein>
<dbReference type="Pfam" id="PF07690">
    <property type="entry name" value="MFS_1"/>
    <property type="match status" value="1"/>
</dbReference>
<feature type="transmembrane region" description="Helical" evidence="7">
    <location>
        <begin position="174"/>
        <end position="196"/>
    </location>
</feature>
<evidence type="ECO:0000256" key="6">
    <source>
        <dbReference type="ARBA" id="ARBA00023136"/>
    </source>
</evidence>
<proteinExistence type="predicted"/>
<sequence>MPASSASLAPAPTITTHWPRITTLWLCGVLAAMQFSKVSFAFQALQAAYGATPAAMGWILSTVGMVGLVFGVTVGLVAPAIGYRRLLLAGMGLGAVLALLQSLAPPLPLLWLTRLFEGVSQLAVVVAAPTLVMQHSAPRHRSIAMGLWSTFVGVAFALTAAGGGWVLARFQLSGLLLVHAVGMAAMCVAVLFLVPADGARSQPWPALASLPQLHARIYSQWATALPGGCFFFYTASAIALLTFVPQHAGADRPWLAVLLPLVSIAGTFSAGWLAQSLVAPARLVRAAFAGVALAGLALGACLTLGLAIAPVALLLLYLVGLAGGASFGLIPYLSPLPATQARATGAVAQLGNLGSTLGPPVFALATMALGAWGLVLPLLGFALLGCALASVGTRRHQAALQKS</sequence>
<evidence type="ECO:0000256" key="5">
    <source>
        <dbReference type="ARBA" id="ARBA00022989"/>
    </source>
</evidence>
<keyword evidence="4 7" id="KW-0812">Transmembrane</keyword>
<dbReference type="InterPro" id="IPR020846">
    <property type="entry name" value="MFS_dom"/>
</dbReference>
<dbReference type="CDD" id="cd06174">
    <property type="entry name" value="MFS"/>
    <property type="match status" value="1"/>
</dbReference>
<evidence type="ECO:0000313" key="10">
    <source>
        <dbReference type="Proteomes" id="UP001180487"/>
    </source>
</evidence>
<dbReference type="RefSeq" id="WP_310375236.1">
    <property type="nucleotide sequence ID" value="NZ_JAVDXT010000003.1"/>
</dbReference>
<feature type="transmembrane region" description="Helical" evidence="7">
    <location>
        <begin position="217"/>
        <end position="242"/>
    </location>
</feature>
<keyword evidence="2" id="KW-0813">Transport</keyword>
<dbReference type="Proteomes" id="UP001180487">
    <property type="component" value="Unassembled WGS sequence"/>
</dbReference>
<comment type="subcellular location">
    <subcellularLocation>
        <location evidence="1">Cell membrane</location>
        <topology evidence="1">Multi-pass membrane protein</topology>
    </subcellularLocation>
</comment>